<dbReference type="PANTHER" id="PTHR34871">
    <property type="entry name" value="DUF5898 DOMAIN-CONTAINING PROTEIN"/>
    <property type="match status" value="1"/>
</dbReference>
<keyword evidence="1" id="KW-0175">Coiled coil</keyword>
<sequence>MIETEDITELRKLLFLSNLKNKKLEEEKNEIVGEKNKIVEEKNKIEQEKNKVVEEKKQMEIKFDKIEKIRTENKISLSVILDGLPEFTFMKFNRSETAAKTGTTKPHTSKHTKINEKKTFEITPVNIKKLKLDMERINLKFSTFLDNTIDFPNRQIDYSSENSIQNFVMKYITDIFEILEINDKVKYYDTTSIITAINKEEIKKLNYPDVTILRTKRNKPIMAIEIKMPHIDIHGKNILDDENVVGQIYDYMLGVRSFYNQENVYGILTSLDKWKILSLPKEKEINLEERIVYESKIFDFSDPDLAKVLMTIINNSLNSIYHEVKIFDEKRNYIEYSSKGCRWKRMNKKKLNVLEDKINLDIYKNCKKITYTIYKFFQTGRTNQTSLIINNCGSIGVLKQFFGIQYDDKKKKTEEFKTFEFEASMWKKIYNIDADIKLINNKPTFITPLIFTLEQKFDKDIGIYKVFFRTDLMKIFTYEGAIAGELLISLRSIQSKIKRYSQDANIKKCAKYAIKNLAKKNYVHNDLKWEHIGLYPILVNGIIDKFEPILIDLESLEEKEKKEAKKDMKKQLKIMSDNCIFINNDDNL</sequence>
<evidence type="ECO:0000256" key="1">
    <source>
        <dbReference type="SAM" id="Coils"/>
    </source>
</evidence>
<name>A0A6C0AEL3_9ZZZZ</name>
<dbReference type="AlphaFoldDB" id="A0A6C0AEL3"/>
<organism evidence="2">
    <name type="scientific">viral metagenome</name>
    <dbReference type="NCBI Taxonomy" id="1070528"/>
    <lineage>
        <taxon>unclassified sequences</taxon>
        <taxon>metagenomes</taxon>
        <taxon>organismal metagenomes</taxon>
    </lineage>
</organism>
<evidence type="ECO:0008006" key="3">
    <source>
        <dbReference type="Google" id="ProtNLM"/>
    </source>
</evidence>
<protein>
    <recommendedName>
        <fullName evidence="3">Protein kinase domain-containing protein</fullName>
    </recommendedName>
</protein>
<proteinExistence type="predicted"/>
<evidence type="ECO:0000313" key="2">
    <source>
        <dbReference type="EMBL" id="QHS77880.1"/>
    </source>
</evidence>
<accession>A0A6C0AEL3</accession>
<reference evidence="2" key="1">
    <citation type="journal article" date="2020" name="Nature">
        <title>Giant virus diversity and host interactions through global metagenomics.</title>
        <authorList>
            <person name="Schulz F."/>
            <person name="Roux S."/>
            <person name="Paez-Espino D."/>
            <person name="Jungbluth S."/>
            <person name="Walsh D.A."/>
            <person name="Denef V.J."/>
            <person name="McMahon K.D."/>
            <person name="Konstantinidis K.T."/>
            <person name="Eloe-Fadrosh E.A."/>
            <person name="Kyrpides N.C."/>
            <person name="Woyke T."/>
        </authorList>
    </citation>
    <scope>NUCLEOTIDE SEQUENCE</scope>
    <source>
        <strain evidence="2">GVMAG-S-1021933-23</strain>
    </source>
</reference>
<dbReference type="EMBL" id="MN740593">
    <property type="protein sequence ID" value="QHS77880.1"/>
    <property type="molecule type" value="Genomic_DNA"/>
</dbReference>
<feature type="coiled-coil region" evidence="1">
    <location>
        <begin position="21"/>
        <end position="62"/>
    </location>
</feature>
<dbReference type="PANTHER" id="PTHR34871:SF1">
    <property type="entry name" value="DUF5898 DOMAIN-CONTAINING PROTEIN"/>
    <property type="match status" value="1"/>
</dbReference>